<evidence type="ECO:0000256" key="3">
    <source>
        <dbReference type="RuleBase" id="RU000590"/>
    </source>
</evidence>
<keyword evidence="1 3" id="KW-0479">Metal-binding</keyword>
<feature type="domain" description="Peptidase M24" evidence="4">
    <location>
        <begin position="155"/>
        <end position="359"/>
    </location>
</feature>
<organism evidence="5 6">
    <name type="scientific">Gaiella occulta</name>
    <dbReference type="NCBI Taxonomy" id="1002870"/>
    <lineage>
        <taxon>Bacteria</taxon>
        <taxon>Bacillati</taxon>
        <taxon>Actinomycetota</taxon>
        <taxon>Thermoleophilia</taxon>
        <taxon>Gaiellales</taxon>
        <taxon>Gaiellaceae</taxon>
        <taxon>Gaiella</taxon>
    </lineage>
</organism>
<comment type="similarity">
    <text evidence="3">Belongs to the peptidase M24B family.</text>
</comment>
<dbReference type="PANTHER" id="PTHR46112:SF3">
    <property type="entry name" value="AMINOPEPTIDASE YPDF"/>
    <property type="match status" value="1"/>
</dbReference>
<dbReference type="Gene3D" id="3.90.230.10">
    <property type="entry name" value="Creatinase/methionine aminopeptidase superfamily"/>
    <property type="match status" value="1"/>
</dbReference>
<dbReference type="GO" id="GO:0046872">
    <property type="term" value="F:metal ion binding"/>
    <property type="evidence" value="ECO:0007669"/>
    <property type="project" value="UniProtKB-KW"/>
</dbReference>
<accession>A0A7M2Z0T9</accession>
<evidence type="ECO:0000256" key="2">
    <source>
        <dbReference type="ARBA" id="ARBA00022801"/>
    </source>
</evidence>
<dbReference type="OrthoDB" id="9806388at2"/>
<dbReference type="SUPFAM" id="SSF53092">
    <property type="entry name" value="Creatinase/prolidase N-terminal domain"/>
    <property type="match status" value="1"/>
</dbReference>
<proteinExistence type="inferred from homology"/>
<evidence type="ECO:0000259" key="4">
    <source>
        <dbReference type="Pfam" id="PF00557"/>
    </source>
</evidence>
<dbReference type="SUPFAM" id="SSF55920">
    <property type="entry name" value="Creatinase/aminopeptidase"/>
    <property type="match status" value="1"/>
</dbReference>
<dbReference type="InterPro" id="IPR001131">
    <property type="entry name" value="Peptidase_M24B_aminopep-P_CS"/>
</dbReference>
<dbReference type="Proteomes" id="UP000254134">
    <property type="component" value="Unassembled WGS sequence"/>
</dbReference>
<dbReference type="AlphaFoldDB" id="A0A7M2Z0T9"/>
<dbReference type="InterPro" id="IPR036005">
    <property type="entry name" value="Creatinase/aminopeptidase-like"/>
</dbReference>
<protein>
    <submittedName>
        <fullName evidence="5">Xaa-Pro aminopeptidase</fullName>
    </submittedName>
</protein>
<keyword evidence="5" id="KW-0645">Protease</keyword>
<dbReference type="PANTHER" id="PTHR46112">
    <property type="entry name" value="AMINOPEPTIDASE"/>
    <property type="match status" value="1"/>
</dbReference>
<dbReference type="InterPro" id="IPR000994">
    <property type="entry name" value="Pept_M24"/>
</dbReference>
<comment type="caution">
    <text evidence="5">The sequence shown here is derived from an EMBL/GenBank/DDBJ whole genome shotgun (WGS) entry which is preliminary data.</text>
</comment>
<keyword evidence="6" id="KW-1185">Reference proteome</keyword>
<dbReference type="Gene3D" id="3.40.350.10">
    <property type="entry name" value="Creatinase/prolidase N-terminal domain"/>
    <property type="match status" value="1"/>
</dbReference>
<evidence type="ECO:0000313" key="5">
    <source>
        <dbReference type="EMBL" id="RDI75901.1"/>
    </source>
</evidence>
<reference evidence="6" key="2">
    <citation type="journal article" date="2019" name="MicrobiologyOpen">
        <title>High-quality draft genome sequence of Gaiella occulta isolated from a 150 meter deep mineral water borehole and comparison with the genome sequences of other deep-branching lineages of the phylum Actinobacteria.</title>
        <authorList>
            <person name="Severino R."/>
            <person name="Froufe H.J.C."/>
            <person name="Barroso C."/>
            <person name="Albuquerque L."/>
            <person name="Lobo-da-Cunha A."/>
            <person name="da Costa M.S."/>
            <person name="Egas C."/>
        </authorList>
    </citation>
    <scope>NUCLEOTIDE SEQUENCE [LARGE SCALE GENOMIC DNA]</scope>
    <source>
        <strain evidence="6">F2-233</strain>
    </source>
</reference>
<reference evidence="5 6" key="1">
    <citation type="submission" date="2018-07" db="EMBL/GenBank/DDBJ databases">
        <title>High-quality-draft genome sequence of Gaiella occulta.</title>
        <authorList>
            <person name="Severino R."/>
            <person name="Froufe H.J.C."/>
            <person name="Rainey F.A."/>
            <person name="Barroso C."/>
            <person name="Albuquerque L."/>
            <person name="Lobo-Da-Cunha A."/>
            <person name="Da Costa M.S."/>
            <person name="Egas C."/>
        </authorList>
    </citation>
    <scope>NUCLEOTIDE SEQUENCE [LARGE SCALE GENOMIC DNA]</scope>
    <source>
        <strain evidence="5 6">F2-233</strain>
    </source>
</reference>
<evidence type="ECO:0000256" key="1">
    <source>
        <dbReference type="ARBA" id="ARBA00022723"/>
    </source>
</evidence>
<dbReference type="PROSITE" id="PS00491">
    <property type="entry name" value="PROLINE_PEPTIDASE"/>
    <property type="match status" value="1"/>
</dbReference>
<dbReference type="InterPro" id="IPR029149">
    <property type="entry name" value="Creatin/AminoP/Spt16_N"/>
</dbReference>
<keyword evidence="5" id="KW-0031">Aminopeptidase</keyword>
<name>A0A7M2Z0T9_9ACTN</name>
<evidence type="ECO:0000313" key="6">
    <source>
        <dbReference type="Proteomes" id="UP000254134"/>
    </source>
</evidence>
<keyword evidence="2" id="KW-0378">Hydrolase</keyword>
<dbReference type="EMBL" id="QQZY01000001">
    <property type="protein sequence ID" value="RDI75901.1"/>
    <property type="molecule type" value="Genomic_DNA"/>
</dbReference>
<sequence length="377" mass="41111">MFHYAERRRRLSDRMRAEGVDILFLGLSADLEYLSGVERGVPFFGQSSYAHGWVAGGFFRPDADPVLVLPRMVAAFDLPVKPDGEIVVVNETDDGFAVFERVAKGLGQASAVAIGDRVWAETTLNLGRIFGFDRLRTGSSLVNELRRVKTPEELEAMGRACRTVERAMEAVTPRVQPGVSMAELVEEVEYQLRLAGSRTPSFATHVFTGLDPDSLDSSTGTARVPMPEGMSVMFDFGGVVDGYCSDFGRTVVAGESSQELLDAYDVMLAAYEAGRAACRPGALAREVDAACRAPIEEAGLGPHFRHRMGHGIGLDVHERPFVSSEDETPLEAGMTFTDEPSIIVPNAFSVRIENIIVCDERGGRVLNEYPDALVCNR</sequence>
<dbReference type="InterPro" id="IPR050659">
    <property type="entry name" value="Peptidase_M24B"/>
</dbReference>
<dbReference type="RefSeq" id="WP_114794778.1">
    <property type="nucleotide sequence ID" value="NZ_QQZY01000001.1"/>
</dbReference>
<gene>
    <name evidence="5" type="ORF">Gocc_0320</name>
</gene>
<dbReference type="GO" id="GO:0004177">
    <property type="term" value="F:aminopeptidase activity"/>
    <property type="evidence" value="ECO:0007669"/>
    <property type="project" value="UniProtKB-KW"/>
</dbReference>
<dbReference type="Pfam" id="PF00557">
    <property type="entry name" value="Peptidase_M24"/>
    <property type="match status" value="1"/>
</dbReference>